<dbReference type="GO" id="GO:0015689">
    <property type="term" value="P:molybdate ion transport"/>
    <property type="evidence" value="ECO:0007669"/>
    <property type="project" value="InterPro"/>
</dbReference>
<evidence type="ECO:0000256" key="5">
    <source>
        <dbReference type="SAM" id="SignalP"/>
    </source>
</evidence>
<dbReference type="SUPFAM" id="SSF53850">
    <property type="entry name" value="Periplasmic binding protein-like II"/>
    <property type="match status" value="1"/>
</dbReference>
<organism evidence="6">
    <name type="scientific">uncultured Solirubrobacteraceae bacterium</name>
    <dbReference type="NCBI Taxonomy" id="1162706"/>
    <lineage>
        <taxon>Bacteria</taxon>
        <taxon>Bacillati</taxon>
        <taxon>Actinomycetota</taxon>
        <taxon>Thermoleophilia</taxon>
        <taxon>Solirubrobacterales</taxon>
        <taxon>Solirubrobacteraceae</taxon>
        <taxon>environmental samples</taxon>
    </lineage>
</organism>
<dbReference type="InterPro" id="IPR005950">
    <property type="entry name" value="ModA"/>
</dbReference>
<name>A0A6J4RSS9_9ACTN</name>
<dbReference type="PIRSF" id="PIRSF004846">
    <property type="entry name" value="ModA"/>
    <property type="match status" value="1"/>
</dbReference>
<gene>
    <name evidence="6" type="ORF">AVDCRST_MAG67-505</name>
</gene>
<feature type="binding site" evidence="4">
    <location>
        <position position="197"/>
    </location>
    <ligand>
        <name>molybdate</name>
        <dbReference type="ChEBI" id="CHEBI:36264"/>
    </ligand>
</feature>
<feature type="binding site" evidence="4">
    <location>
        <position position="48"/>
    </location>
    <ligand>
        <name>molybdate</name>
        <dbReference type="ChEBI" id="CHEBI:36264"/>
    </ligand>
</feature>
<proteinExistence type="inferred from homology"/>
<feature type="signal peptide" evidence="5">
    <location>
        <begin position="1"/>
        <end position="22"/>
    </location>
</feature>
<dbReference type="EMBL" id="CADCVQ010000023">
    <property type="protein sequence ID" value="CAA9476472.1"/>
    <property type="molecule type" value="Genomic_DNA"/>
</dbReference>
<evidence type="ECO:0000313" key="6">
    <source>
        <dbReference type="EMBL" id="CAA9476472.1"/>
    </source>
</evidence>
<dbReference type="NCBIfam" id="TIGR01256">
    <property type="entry name" value="modA"/>
    <property type="match status" value="1"/>
</dbReference>
<dbReference type="PANTHER" id="PTHR30632:SF0">
    <property type="entry name" value="SULFATE-BINDING PROTEIN"/>
    <property type="match status" value="1"/>
</dbReference>
<evidence type="ECO:0000256" key="2">
    <source>
        <dbReference type="ARBA" id="ARBA00022723"/>
    </source>
</evidence>
<feature type="binding site" evidence="4">
    <location>
        <position position="179"/>
    </location>
    <ligand>
        <name>molybdate</name>
        <dbReference type="ChEBI" id="CHEBI:36264"/>
    </ligand>
</feature>
<protein>
    <submittedName>
        <fullName evidence="6">Molybdenum ABC transporter, periplasmic molybdenum-binding protein ModA</fullName>
    </submittedName>
</protein>
<keyword evidence="2 4" id="KW-0479">Metal-binding</keyword>
<feature type="chain" id="PRO_5038611634" evidence="5">
    <location>
        <begin position="23"/>
        <end position="263"/>
    </location>
</feature>
<feature type="binding site" evidence="4">
    <location>
        <position position="72"/>
    </location>
    <ligand>
        <name>molybdate</name>
        <dbReference type="ChEBI" id="CHEBI:36264"/>
    </ligand>
</feature>
<dbReference type="PROSITE" id="PS51257">
    <property type="entry name" value="PROKAR_LIPOPROTEIN"/>
    <property type="match status" value="1"/>
</dbReference>
<evidence type="ECO:0000256" key="1">
    <source>
        <dbReference type="ARBA" id="ARBA00009175"/>
    </source>
</evidence>
<reference evidence="6" key="1">
    <citation type="submission" date="2020-02" db="EMBL/GenBank/DDBJ databases">
        <authorList>
            <person name="Meier V. D."/>
        </authorList>
    </citation>
    <scope>NUCLEOTIDE SEQUENCE</scope>
    <source>
        <strain evidence="6">AVDCRST_MAG67</strain>
    </source>
</reference>
<dbReference type="PANTHER" id="PTHR30632">
    <property type="entry name" value="MOLYBDATE-BINDING PERIPLASMIC PROTEIN"/>
    <property type="match status" value="1"/>
</dbReference>
<comment type="similarity">
    <text evidence="1">Belongs to the bacterial solute-binding protein ModA family.</text>
</comment>
<sequence length="263" mass="26958">MRRGFRSSLALGAALVATILIVAGCGSDDTAANNGNERGEVVVSAATSLKSAFTRYGEQFAGAEAQFSFAGSDELAAQIRAGAKPDVFASANTKLPDALFQEGLVERPRVFASNRLVLAVPAMSTSVGSLDDLEKKGVSVVIGSESVPIGAYTRKVLDRLDGAARTAILANVRSNEPDVGGISAKLTQGAAEAGFLYVTDVVAANGRLKAIELPAALQPQVAYGVAIVKGAEHRRAAQAFVAGLLDGDGAEALRSAGFEPPGQ</sequence>
<dbReference type="AlphaFoldDB" id="A0A6J4RSS9"/>
<dbReference type="GO" id="GO:0030973">
    <property type="term" value="F:molybdate ion binding"/>
    <property type="evidence" value="ECO:0007669"/>
    <property type="project" value="TreeGrafter"/>
</dbReference>
<dbReference type="Pfam" id="PF13531">
    <property type="entry name" value="SBP_bac_11"/>
    <property type="match status" value="1"/>
</dbReference>
<dbReference type="Gene3D" id="3.40.190.10">
    <property type="entry name" value="Periplasmic binding protein-like II"/>
    <property type="match status" value="2"/>
</dbReference>
<dbReference type="InterPro" id="IPR050682">
    <property type="entry name" value="ModA/WtpA"/>
</dbReference>
<keyword evidence="4" id="KW-0500">Molybdenum</keyword>
<dbReference type="GO" id="GO:0046872">
    <property type="term" value="F:metal ion binding"/>
    <property type="evidence" value="ECO:0007669"/>
    <property type="project" value="UniProtKB-KW"/>
</dbReference>
<keyword evidence="3 5" id="KW-0732">Signal</keyword>
<evidence type="ECO:0000256" key="3">
    <source>
        <dbReference type="ARBA" id="ARBA00022729"/>
    </source>
</evidence>
<evidence type="ECO:0000256" key="4">
    <source>
        <dbReference type="PIRSR" id="PIRSR004846-1"/>
    </source>
</evidence>
<accession>A0A6J4RSS9</accession>